<evidence type="ECO:0000256" key="5">
    <source>
        <dbReference type="ARBA" id="ARBA00023002"/>
    </source>
</evidence>
<dbReference type="Pfam" id="PF02665">
    <property type="entry name" value="Nitrate_red_gam"/>
    <property type="match status" value="1"/>
</dbReference>
<evidence type="ECO:0000256" key="6">
    <source>
        <dbReference type="ARBA" id="ARBA00023136"/>
    </source>
</evidence>
<keyword evidence="2" id="KW-1003">Cell membrane</keyword>
<evidence type="ECO:0000313" key="10">
    <source>
        <dbReference type="EMBL" id="TVM31701.1"/>
    </source>
</evidence>
<dbReference type="Proteomes" id="UP000434052">
    <property type="component" value="Unassembled WGS sequence"/>
</dbReference>
<keyword evidence="6 7" id="KW-0472">Membrane</keyword>
<dbReference type="OrthoDB" id="9769404at2"/>
<dbReference type="EMBL" id="CP039543">
    <property type="protein sequence ID" value="QJT11129.1"/>
    <property type="molecule type" value="Genomic_DNA"/>
</dbReference>
<dbReference type="RefSeq" id="WP_144306659.1">
    <property type="nucleotide sequence ID" value="NZ_CP039543.1"/>
</dbReference>
<evidence type="ECO:0000256" key="7">
    <source>
        <dbReference type="SAM" id="Phobius"/>
    </source>
</evidence>
<feature type="transmembrane region" description="Helical" evidence="7">
    <location>
        <begin position="174"/>
        <end position="194"/>
    </location>
</feature>
<dbReference type="InterPro" id="IPR023234">
    <property type="entry name" value="NarG-like_domain"/>
</dbReference>
<feature type="transmembrane region" description="Helical" evidence="7">
    <location>
        <begin position="247"/>
        <end position="270"/>
    </location>
</feature>
<dbReference type="InterPro" id="IPR036197">
    <property type="entry name" value="NarG-like_sf"/>
</dbReference>
<reference evidence="10 11" key="1">
    <citation type="submission" date="2018-06" db="EMBL/GenBank/DDBJ databases">
        <title>Complete genome of Desulfovibrio marinus P48SEP.</title>
        <authorList>
            <person name="Crispim J.S."/>
            <person name="Vidigal P.M.P."/>
            <person name="Silva L.C.F."/>
            <person name="Araujo L.C."/>
            <person name="Laguardia C.N."/>
            <person name="Dias R.S."/>
            <person name="Sousa M.P."/>
            <person name="Paula S.O."/>
            <person name="Silva C."/>
        </authorList>
    </citation>
    <scope>NUCLEOTIDE SEQUENCE [LARGE SCALE GENOMIC DNA]</scope>
    <source>
        <strain evidence="10 11">P48SEP</strain>
    </source>
</reference>
<evidence type="ECO:0000256" key="1">
    <source>
        <dbReference type="ARBA" id="ARBA00004651"/>
    </source>
</evidence>
<feature type="transmembrane region" description="Helical" evidence="7">
    <location>
        <begin position="126"/>
        <end position="146"/>
    </location>
</feature>
<dbReference type="Proteomes" id="UP000503251">
    <property type="component" value="Chromosome"/>
</dbReference>
<evidence type="ECO:0000313" key="9">
    <source>
        <dbReference type="EMBL" id="QJT11129.1"/>
    </source>
</evidence>
<dbReference type="NCBIfam" id="NF038037">
    <property type="entry name" value="cytob_DsrM"/>
    <property type="match status" value="1"/>
</dbReference>
<accession>A0A6P1ZDW8</accession>
<keyword evidence="3 7" id="KW-0812">Transmembrane</keyword>
<name>A0A6P1ZDW8_9BACT</name>
<dbReference type="GO" id="GO:0016491">
    <property type="term" value="F:oxidoreductase activity"/>
    <property type="evidence" value="ECO:0007669"/>
    <property type="project" value="UniProtKB-KW"/>
</dbReference>
<keyword evidence="4 7" id="KW-1133">Transmembrane helix</keyword>
<keyword evidence="12" id="KW-1185">Reference proteome</keyword>
<evidence type="ECO:0000256" key="3">
    <source>
        <dbReference type="ARBA" id="ARBA00022692"/>
    </source>
</evidence>
<sequence>MSFFIAFLLVLAFGSLAYLGVESGYKLTFAAIIPYVAVGVFVFGFVYKLIDWARSPVPFRIPTTGGQQKSLDWIQTDYLDNPPNKGWTVGRMILEVLTFRSLFRNTSMKLRWQDGEPRVAYYSAKWLWLFGLAFHYCFLLIFIRHFRLFMEPVPILVKGAEFMDGILQIGAPRLYQTDLIIVGALLFLLLRRVFDNKVRYISLLSDYFPLFLLLSIVSTGLWMRYFGKTDIVGVKQMTMSLVQFDPVVVDSVGAIFYIHLFFVSILLMYFPFSKLMHMGGVFLSPTRNAPNDTRMNHHVNPWNPPKKFHTYEAYEDDFREVMVEAGLPVEKQLEETPETEAEAE</sequence>
<dbReference type="GO" id="GO:0005886">
    <property type="term" value="C:plasma membrane"/>
    <property type="evidence" value="ECO:0007669"/>
    <property type="project" value="UniProtKB-SubCell"/>
</dbReference>
<dbReference type="SUPFAM" id="SSF103501">
    <property type="entry name" value="Respiratory nitrate reductase 1 gamma chain"/>
    <property type="match status" value="1"/>
</dbReference>
<proteinExistence type="predicted"/>
<comment type="subcellular location">
    <subcellularLocation>
        <location evidence="1">Cell membrane</location>
        <topology evidence="1">Multi-pass membrane protein</topology>
    </subcellularLocation>
</comment>
<dbReference type="Gene3D" id="1.20.950.20">
    <property type="entry name" value="Transmembrane di-heme cytochromes, Chain C"/>
    <property type="match status" value="1"/>
</dbReference>
<gene>
    <name evidence="10" type="ORF">DQK91_17335</name>
    <name evidence="9" type="ORF">E8L03_20410</name>
</gene>
<evidence type="ECO:0000259" key="8">
    <source>
        <dbReference type="Pfam" id="PF02665"/>
    </source>
</evidence>
<evidence type="ECO:0000256" key="4">
    <source>
        <dbReference type="ARBA" id="ARBA00022989"/>
    </source>
</evidence>
<reference evidence="9 12" key="2">
    <citation type="submission" date="2019-04" db="EMBL/GenBank/DDBJ databases">
        <title>Isolation and culture of sulfate reducing bacteria from the cold seep of the South China Sea.</title>
        <authorList>
            <person name="Sun C."/>
            <person name="Liu R."/>
        </authorList>
    </citation>
    <scope>NUCLEOTIDE SEQUENCE [LARGE SCALE GENOMIC DNA]</scope>
    <source>
        <strain evidence="9 12">CS1</strain>
    </source>
</reference>
<organism evidence="10 11">
    <name type="scientific">Oceanidesulfovibrio marinus</name>
    <dbReference type="NCBI Taxonomy" id="370038"/>
    <lineage>
        <taxon>Bacteria</taxon>
        <taxon>Pseudomonadati</taxon>
        <taxon>Thermodesulfobacteriota</taxon>
        <taxon>Desulfovibrionia</taxon>
        <taxon>Desulfovibrionales</taxon>
        <taxon>Desulfovibrionaceae</taxon>
        <taxon>Oceanidesulfovibrio</taxon>
    </lineage>
</organism>
<evidence type="ECO:0000256" key="2">
    <source>
        <dbReference type="ARBA" id="ARBA00022475"/>
    </source>
</evidence>
<dbReference type="EMBL" id="QMIF01000014">
    <property type="protein sequence ID" value="TVM31701.1"/>
    <property type="molecule type" value="Genomic_DNA"/>
</dbReference>
<dbReference type="InterPro" id="IPR047660">
    <property type="entry name" value="DsrM"/>
</dbReference>
<feature type="domain" description="NarG-like" evidence="8">
    <location>
        <begin position="94"/>
        <end position="278"/>
    </location>
</feature>
<feature type="transmembrane region" description="Helical" evidence="7">
    <location>
        <begin position="206"/>
        <end position="227"/>
    </location>
</feature>
<protein>
    <submittedName>
        <fullName evidence="10">Menaquinol oxidoreductase</fullName>
    </submittedName>
</protein>
<evidence type="ECO:0000313" key="12">
    <source>
        <dbReference type="Proteomes" id="UP000503251"/>
    </source>
</evidence>
<feature type="transmembrane region" description="Helical" evidence="7">
    <location>
        <begin position="27"/>
        <end position="50"/>
    </location>
</feature>
<dbReference type="AlphaFoldDB" id="A0A6P1ZDW8"/>
<evidence type="ECO:0000313" key="11">
    <source>
        <dbReference type="Proteomes" id="UP000434052"/>
    </source>
</evidence>
<keyword evidence="5" id="KW-0560">Oxidoreductase</keyword>